<evidence type="ECO:0000259" key="1">
    <source>
        <dbReference type="Pfam" id="PF14111"/>
    </source>
</evidence>
<sequence>MGDEKTLAVDGVEGRLQNLRLSDAEKKLIRIGKKQACSLKASKLQAVGKLYSEKPARAGHVGRALGNIWSPFSGVECKELGRNRFLFLFHEEMAKKKTIEGGPWMFDKDLIVTEEFMPSKTIDEYEFKTIPIWVRAYYVPMGVMSRETAEL</sequence>
<dbReference type="AlphaFoldDB" id="A0A0Q3KRD7"/>
<protein>
    <recommendedName>
        <fullName evidence="1">DUF4283 domain-containing protein</fullName>
    </recommendedName>
</protein>
<dbReference type="InParanoid" id="A0A0Q3KRD7"/>
<evidence type="ECO:0000313" key="2">
    <source>
        <dbReference type="EMBL" id="KQK13617.1"/>
    </source>
</evidence>
<evidence type="ECO:0000313" key="4">
    <source>
        <dbReference type="Proteomes" id="UP000008810"/>
    </source>
</evidence>
<gene>
    <name evidence="2" type="ORF">BRADI_1g11372v3</name>
</gene>
<proteinExistence type="predicted"/>
<feature type="domain" description="DUF4283" evidence="1">
    <location>
        <begin position="47"/>
        <end position="118"/>
    </location>
</feature>
<reference evidence="2" key="2">
    <citation type="submission" date="2017-06" db="EMBL/GenBank/DDBJ databases">
        <title>WGS assembly of Brachypodium distachyon.</title>
        <authorList>
            <consortium name="The International Brachypodium Initiative"/>
            <person name="Lucas S."/>
            <person name="Harmon-Smith M."/>
            <person name="Lail K."/>
            <person name="Tice H."/>
            <person name="Grimwood J."/>
            <person name="Bruce D."/>
            <person name="Barry K."/>
            <person name="Shu S."/>
            <person name="Lindquist E."/>
            <person name="Wang M."/>
            <person name="Pitluck S."/>
            <person name="Vogel J.P."/>
            <person name="Garvin D.F."/>
            <person name="Mockler T.C."/>
            <person name="Schmutz J."/>
            <person name="Rokhsar D."/>
            <person name="Bevan M.W."/>
        </authorList>
    </citation>
    <scope>NUCLEOTIDE SEQUENCE</scope>
    <source>
        <strain evidence="2">Bd21</strain>
    </source>
</reference>
<evidence type="ECO:0000313" key="3">
    <source>
        <dbReference type="EnsemblPlants" id="KQK13617"/>
    </source>
</evidence>
<dbReference type="Gramene" id="KQK13617">
    <property type="protein sequence ID" value="KQK13617"/>
    <property type="gene ID" value="BRADI_1g11372v3"/>
</dbReference>
<accession>A0A0Q3KRD7</accession>
<dbReference type="Pfam" id="PF14111">
    <property type="entry name" value="DUF4283"/>
    <property type="match status" value="1"/>
</dbReference>
<dbReference type="EMBL" id="CM000880">
    <property type="protein sequence ID" value="KQK13617.1"/>
    <property type="molecule type" value="Genomic_DNA"/>
</dbReference>
<dbReference type="InterPro" id="IPR040256">
    <property type="entry name" value="At4g02000-like"/>
</dbReference>
<reference evidence="3" key="3">
    <citation type="submission" date="2018-08" db="UniProtKB">
        <authorList>
            <consortium name="EnsemblPlants"/>
        </authorList>
    </citation>
    <scope>IDENTIFICATION</scope>
    <source>
        <strain evidence="3">cv. Bd21</strain>
    </source>
</reference>
<dbReference type="OrthoDB" id="685486at2759"/>
<reference evidence="2 3" key="1">
    <citation type="journal article" date="2010" name="Nature">
        <title>Genome sequencing and analysis of the model grass Brachypodium distachyon.</title>
        <authorList>
            <consortium name="International Brachypodium Initiative"/>
        </authorList>
    </citation>
    <scope>NUCLEOTIDE SEQUENCE [LARGE SCALE GENOMIC DNA]</scope>
    <source>
        <strain evidence="2 3">Bd21</strain>
    </source>
</reference>
<dbReference type="InterPro" id="IPR025558">
    <property type="entry name" value="DUF4283"/>
</dbReference>
<name>A0A0Q3KRD7_BRADI</name>
<dbReference type="PANTHER" id="PTHR31286:SF180">
    <property type="entry name" value="OS10G0362600 PROTEIN"/>
    <property type="match status" value="1"/>
</dbReference>
<keyword evidence="4" id="KW-1185">Reference proteome</keyword>
<organism evidence="2">
    <name type="scientific">Brachypodium distachyon</name>
    <name type="common">Purple false brome</name>
    <name type="synonym">Trachynia distachya</name>
    <dbReference type="NCBI Taxonomy" id="15368"/>
    <lineage>
        <taxon>Eukaryota</taxon>
        <taxon>Viridiplantae</taxon>
        <taxon>Streptophyta</taxon>
        <taxon>Embryophyta</taxon>
        <taxon>Tracheophyta</taxon>
        <taxon>Spermatophyta</taxon>
        <taxon>Magnoliopsida</taxon>
        <taxon>Liliopsida</taxon>
        <taxon>Poales</taxon>
        <taxon>Poaceae</taxon>
        <taxon>BOP clade</taxon>
        <taxon>Pooideae</taxon>
        <taxon>Stipodae</taxon>
        <taxon>Brachypodieae</taxon>
        <taxon>Brachypodium</taxon>
    </lineage>
</organism>
<dbReference type="PANTHER" id="PTHR31286">
    <property type="entry name" value="GLYCINE-RICH CELL WALL STRUCTURAL PROTEIN 1.8-LIKE"/>
    <property type="match status" value="1"/>
</dbReference>
<dbReference type="Proteomes" id="UP000008810">
    <property type="component" value="Chromosome 1"/>
</dbReference>
<dbReference type="EnsemblPlants" id="KQK13617">
    <property type="protein sequence ID" value="KQK13617"/>
    <property type="gene ID" value="BRADI_1g11372v3"/>
</dbReference>